<gene>
    <name evidence="8" type="ORF">KCG34_12745</name>
</gene>
<dbReference type="FunFam" id="2.40.30.170:FF:000010">
    <property type="entry name" value="Efflux RND transporter periplasmic adaptor subunit"/>
    <property type="match status" value="1"/>
</dbReference>
<evidence type="ECO:0000256" key="4">
    <source>
        <dbReference type="ARBA" id="ARBA00043263"/>
    </source>
</evidence>
<dbReference type="GO" id="GO:0060003">
    <property type="term" value="P:copper ion export"/>
    <property type="evidence" value="ECO:0007669"/>
    <property type="project" value="TreeGrafter"/>
</dbReference>
<reference evidence="8" key="1">
    <citation type="submission" date="2021-04" db="EMBL/GenBank/DDBJ databases">
        <title>The complete genome sequence of Caulobacter sp. S6.</title>
        <authorList>
            <person name="Tang Y."/>
            <person name="Ouyang W."/>
            <person name="Liu Q."/>
            <person name="Huang B."/>
            <person name="Guo Z."/>
            <person name="Lei P."/>
        </authorList>
    </citation>
    <scope>NUCLEOTIDE SEQUENCE</scope>
    <source>
        <strain evidence="8">S6</strain>
    </source>
</reference>
<protein>
    <submittedName>
        <fullName evidence="8">Efflux RND transporter periplasmic adaptor subunit</fullName>
    </submittedName>
</protein>
<organism evidence="8 9">
    <name type="scientific">Phenylobacterium montanum</name>
    <dbReference type="NCBI Taxonomy" id="2823693"/>
    <lineage>
        <taxon>Bacteria</taxon>
        <taxon>Pseudomonadati</taxon>
        <taxon>Pseudomonadota</taxon>
        <taxon>Alphaproteobacteria</taxon>
        <taxon>Caulobacterales</taxon>
        <taxon>Caulobacteraceae</taxon>
        <taxon>Phenylobacterium</taxon>
    </lineage>
</organism>
<comment type="similarity">
    <text evidence="1">Belongs to the membrane fusion protein (MFP) (TC 8.A.1) family.</text>
</comment>
<name>A0A975FX84_9CAUL</name>
<dbReference type="Gene3D" id="2.40.50.100">
    <property type="match status" value="1"/>
</dbReference>
<dbReference type="Proteomes" id="UP000676409">
    <property type="component" value="Chromosome"/>
</dbReference>
<dbReference type="GO" id="GO:0015679">
    <property type="term" value="P:plasma membrane copper ion transport"/>
    <property type="evidence" value="ECO:0007669"/>
    <property type="project" value="TreeGrafter"/>
</dbReference>
<dbReference type="KEGG" id="caul:KCG34_12745"/>
<dbReference type="EMBL" id="CP073078">
    <property type="protein sequence ID" value="QUD85976.1"/>
    <property type="molecule type" value="Genomic_DNA"/>
</dbReference>
<keyword evidence="3" id="KW-0862">Zinc</keyword>
<evidence type="ECO:0000313" key="9">
    <source>
        <dbReference type="Proteomes" id="UP000676409"/>
    </source>
</evidence>
<dbReference type="Pfam" id="PF25975">
    <property type="entry name" value="CzcB_C"/>
    <property type="match status" value="1"/>
</dbReference>
<dbReference type="PANTHER" id="PTHR30097">
    <property type="entry name" value="CATION EFFLUX SYSTEM PROTEIN CUSB"/>
    <property type="match status" value="1"/>
</dbReference>
<dbReference type="InterPro" id="IPR058649">
    <property type="entry name" value="CzcB_C"/>
</dbReference>
<evidence type="ECO:0000313" key="8">
    <source>
        <dbReference type="EMBL" id="QUD85976.1"/>
    </source>
</evidence>
<keyword evidence="4" id="KW-0105">Cadmium resistance</keyword>
<dbReference type="InterPro" id="IPR058792">
    <property type="entry name" value="Beta-barrel_RND_2"/>
</dbReference>
<dbReference type="Gene3D" id="2.40.30.170">
    <property type="match status" value="1"/>
</dbReference>
<comment type="function">
    <text evidence="5">CzcA and CzcB together would act in zinc efflux nearly as effectively as the complete czc efflux system (CzcABC). The CzcB protein is thought to funnel zinc cations to the CzcA transport protein.</text>
</comment>
<feature type="domain" description="CzcB-like C-terminal circularly permuted SH3-like" evidence="7">
    <location>
        <begin position="329"/>
        <end position="386"/>
    </location>
</feature>
<keyword evidence="9" id="KW-1185">Reference proteome</keyword>
<dbReference type="GO" id="GO:0030288">
    <property type="term" value="C:outer membrane-bounded periplasmic space"/>
    <property type="evidence" value="ECO:0007669"/>
    <property type="project" value="TreeGrafter"/>
</dbReference>
<dbReference type="GO" id="GO:0046686">
    <property type="term" value="P:response to cadmium ion"/>
    <property type="evidence" value="ECO:0007669"/>
    <property type="project" value="UniProtKB-KW"/>
</dbReference>
<dbReference type="RefSeq" id="WP_211936028.1">
    <property type="nucleotide sequence ID" value="NZ_CP073078.1"/>
</dbReference>
<accession>A0A975FX84</accession>
<dbReference type="SUPFAM" id="SSF111369">
    <property type="entry name" value="HlyD-like secretion proteins"/>
    <property type="match status" value="1"/>
</dbReference>
<dbReference type="PANTHER" id="PTHR30097:SF15">
    <property type="entry name" value="CATION EFFLUX SYSTEM PROTEIN CUSB"/>
    <property type="match status" value="1"/>
</dbReference>
<dbReference type="Pfam" id="PF25954">
    <property type="entry name" value="Beta-barrel_RND_2"/>
    <property type="match status" value="1"/>
</dbReference>
<dbReference type="InterPro" id="IPR006143">
    <property type="entry name" value="RND_pump_MFP"/>
</dbReference>
<evidence type="ECO:0000256" key="3">
    <source>
        <dbReference type="ARBA" id="ARBA00022833"/>
    </source>
</evidence>
<dbReference type="Gene3D" id="2.40.420.20">
    <property type="match status" value="1"/>
</dbReference>
<evidence type="ECO:0000256" key="2">
    <source>
        <dbReference type="ARBA" id="ARBA00022448"/>
    </source>
</evidence>
<dbReference type="InterPro" id="IPR051909">
    <property type="entry name" value="MFP_Cation_Efflux"/>
</dbReference>
<evidence type="ECO:0000256" key="5">
    <source>
        <dbReference type="ARBA" id="ARBA00058766"/>
    </source>
</evidence>
<dbReference type="GO" id="GO:0046914">
    <property type="term" value="F:transition metal ion binding"/>
    <property type="evidence" value="ECO:0007669"/>
    <property type="project" value="TreeGrafter"/>
</dbReference>
<dbReference type="GO" id="GO:0016020">
    <property type="term" value="C:membrane"/>
    <property type="evidence" value="ECO:0007669"/>
    <property type="project" value="InterPro"/>
</dbReference>
<feature type="domain" description="CusB-like beta-barrel" evidence="6">
    <location>
        <begin position="247"/>
        <end position="322"/>
    </location>
</feature>
<sequence>MSPLTRRTQWTILVAAAIVGGGLFFGAPRLTALFAPPPAPADSPPPKGGFRPTDEQWSTFRFAAAEPRTFRIAAATDGKIATDDDRTTQVFSPFSGRVTAVMAVAGQAVRAGQPLFAVQALEFVQARSDLATAAAQVRVAEAAEARQHALYAASGAALKDWQQSQADLASARAALASARDRLALQGVSQASIAALEQSGATDRGRAVVAAPIAGMVLQRNVGEGQNVASIASGGATPEFVVSDLSHVWLVANLRETDVARVRLGQAMEVRANALPGEVFQGRLDFIAPTVDPNTHRVAVRATIENLGLKLKPEMFAEARLLTPQAAPGVSVPEAAVIFEADTARVWVAGPGHTLSLRQIRVGRVEDGAVEVVSGLRTGEQVVTSGSLFIDRAAQDQ</sequence>
<evidence type="ECO:0000259" key="6">
    <source>
        <dbReference type="Pfam" id="PF25954"/>
    </source>
</evidence>
<dbReference type="Gene3D" id="1.10.287.470">
    <property type="entry name" value="Helix hairpin bin"/>
    <property type="match status" value="1"/>
</dbReference>
<dbReference type="FunFam" id="2.40.420.20:FF:000006">
    <property type="entry name" value="RND family efflux transporter MFP subunit"/>
    <property type="match status" value="1"/>
</dbReference>
<dbReference type="AlphaFoldDB" id="A0A975FX84"/>
<dbReference type="NCBIfam" id="TIGR01730">
    <property type="entry name" value="RND_mfp"/>
    <property type="match status" value="1"/>
</dbReference>
<evidence type="ECO:0000256" key="1">
    <source>
        <dbReference type="ARBA" id="ARBA00009477"/>
    </source>
</evidence>
<keyword evidence="2" id="KW-0813">Transport</keyword>
<evidence type="ECO:0000259" key="7">
    <source>
        <dbReference type="Pfam" id="PF25975"/>
    </source>
</evidence>
<dbReference type="GO" id="GO:0022857">
    <property type="term" value="F:transmembrane transporter activity"/>
    <property type="evidence" value="ECO:0007669"/>
    <property type="project" value="InterPro"/>
</dbReference>
<proteinExistence type="inferred from homology"/>